<feature type="domain" description="BPL/LPL catalytic" evidence="1">
    <location>
        <begin position="41"/>
        <end position="71"/>
    </location>
</feature>
<proteinExistence type="predicted"/>
<dbReference type="InterPro" id="IPR045864">
    <property type="entry name" value="aa-tRNA-synth_II/BPL/LPL"/>
</dbReference>
<dbReference type="AlphaFoldDB" id="A0A382KXY7"/>
<dbReference type="PANTHER" id="PTHR12835">
    <property type="entry name" value="BIOTIN PROTEIN LIGASE"/>
    <property type="match status" value="1"/>
</dbReference>
<feature type="non-terminal residue" evidence="2">
    <location>
        <position position="72"/>
    </location>
</feature>
<name>A0A382KXY7_9ZZZZ</name>
<dbReference type="GO" id="GO:0004077">
    <property type="term" value="F:biotin--[biotin carboxyl-carrier protein] ligase activity"/>
    <property type="evidence" value="ECO:0007669"/>
    <property type="project" value="TreeGrafter"/>
</dbReference>
<dbReference type="PANTHER" id="PTHR12835:SF5">
    <property type="entry name" value="BIOTIN--PROTEIN LIGASE"/>
    <property type="match status" value="1"/>
</dbReference>
<reference evidence="2" key="1">
    <citation type="submission" date="2018-05" db="EMBL/GenBank/DDBJ databases">
        <authorList>
            <person name="Lanie J.A."/>
            <person name="Ng W.-L."/>
            <person name="Kazmierczak K.M."/>
            <person name="Andrzejewski T.M."/>
            <person name="Davidsen T.M."/>
            <person name="Wayne K.J."/>
            <person name="Tettelin H."/>
            <person name="Glass J.I."/>
            <person name="Rusch D."/>
            <person name="Podicherti R."/>
            <person name="Tsui H.-C.T."/>
            <person name="Winkler M.E."/>
        </authorList>
    </citation>
    <scope>NUCLEOTIDE SEQUENCE</scope>
</reference>
<dbReference type="Gene3D" id="3.30.930.10">
    <property type="entry name" value="Bira Bifunctional Protein, Domain 2"/>
    <property type="match status" value="1"/>
</dbReference>
<dbReference type="InterPro" id="IPR004143">
    <property type="entry name" value="BPL_LPL_catalytic"/>
</dbReference>
<gene>
    <name evidence="2" type="ORF">METZ01_LOCUS280395</name>
</gene>
<protein>
    <recommendedName>
        <fullName evidence="1">BPL/LPL catalytic domain-containing protein</fullName>
    </recommendedName>
</protein>
<dbReference type="SUPFAM" id="SSF55681">
    <property type="entry name" value="Class II aaRS and biotin synthetases"/>
    <property type="match status" value="1"/>
</dbReference>
<accession>A0A382KXY7</accession>
<evidence type="ECO:0000259" key="1">
    <source>
        <dbReference type="Pfam" id="PF03099"/>
    </source>
</evidence>
<dbReference type="Pfam" id="PF03099">
    <property type="entry name" value="BPL_LplA_LipB"/>
    <property type="match status" value="1"/>
</dbReference>
<dbReference type="EMBL" id="UINC01082616">
    <property type="protein sequence ID" value="SVC27541.1"/>
    <property type="molecule type" value="Genomic_DNA"/>
</dbReference>
<dbReference type="GO" id="GO:0005737">
    <property type="term" value="C:cytoplasm"/>
    <property type="evidence" value="ECO:0007669"/>
    <property type="project" value="TreeGrafter"/>
</dbReference>
<evidence type="ECO:0000313" key="2">
    <source>
        <dbReference type="EMBL" id="SVC27541.1"/>
    </source>
</evidence>
<organism evidence="2">
    <name type="scientific">marine metagenome</name>
    <dbReference type="NCBI Taxonomy" id="408172"/>
    <lineage>
        <taxon>unclassified sequences</taxon>
        <taxon>metagenomes</taxon>
        <taxon>ecological metagenomes</taxon>
    </lineage>
</organism>
<sequence length="72" mass="7675">MSTNPVSAALRSGLFTRTVGKRILYFQELSSTMDEAARQAGAGAEEGTVIIAETQHAGRGRFGRTWVSAMGN</sequence>